<dbReference type="AlphaFoldDB" id="A0A5B9DSJ7"/>
<feature type="domain" description="Transglycosylase SLT" evidence="2">
    <location>
        <begin position="42"/>
        <end position="338"/>
    </location>
</feature>
<dbReference type="EMBL" id="CP041690">
    <property type="protein sequence ID" value="QEE22022.1"/>
    <property type="molecule type" value="Genomic_DNA"/>
</dbReference>
<sequence>MMREFEETSMANTDHRAPFRILLAVALALVAGPALAQPTESFGSFLRSFEPKALAAGVTRETYRRATDGLTQDPNVPNLVSSQPEFTTPVWDYIDRRVSNERIAHGQKSMSETKALFAAAGRQYGVDPYLLGAIWGIETNYGTILSNTKYIKPIVRSLATVVHQRRSRLKEDEKDFIAALLLVQRGPLDARHLVGSWAGAIGHLQVNPTNVLKYGADGDGDGKIDLHDSLADALATTSRFLLGLGYQPGMDWGYEVQLPAGFDYTLAGREGYRTIGFFADRGVTRVGNRKFPDPGTPVFLYVPGGKSGPKFLMTPNYLVLKGYNFSDSYALAVAHLTDRLKGAGDFVQPWPRQARFPNLAQRKAIQSALVRLGYLDGTSDGRIGPVTQQAYARFQAARGEVADGFVTIEAYNELMAATR</sequence>
<dbReference type="Proteomes" id="UP000321062">
    <property type="component" value="Chromosome"/>
</dbReference>
<dbReference type="PANTHER" id="PTHR30163:SF8">
    <property type="entry name" value="LYTIC MUREIN TRANSGLYCOSYLASE"/>
    <property type="match status" value="1"/>
</dbReference>
<accession>A0A5B9DSJ7</accession>
<evidence type="ECO:0000259" key="2">
    <source>
        <dbReference type="Pfam" id="PF13406"/>
    </source>
</evidence>
<dbReference type="InterPro" id="IPR036366">
    <property type="entry name" value="PGBDSf"/>
</dbReference>
<dbReference type="Gene3D" id="1.10.530.10">
    <property type="match status" value="1"/>
</dbReference>
<dbReference type="InterPro" id="IPR023346">
    <property type="entry name" value="Lysozyme-like_dom_sf"/>
</dbReference>
<dbReference type="Pfam" id="PF01471">
    <property type="entry name" value="PG_binding_1"/>
    <property type="match status" value="1"/>
</dbReference>
<evidence type="ECO:0000313" key="4">
    <source>
        <dbReference type="Proteomes" id="UP000321062"/>
    </source>
</evidence>
<dbReference type="InterPro" id="IPR002477">
    <property type="entry name" value="Peptidoglycan-bd-like"/>
</dbReference>
<evidence type="ECO:0000259" key="1">
    <source>
        <dbReference type="Pfam" id="PF01471"/>
    </source>
</evidence>
<dbReference type="PANTHER" id="PTHR30163">
    <property type="entry name" value="MEMBRANE-BOUND LYTIC MUREIN TRANSGLYCOSYLASE B"/>
    <property type="match status" value="1"/>
</dbReference>
<evidence type="ECO:0000313" key="3">
    <source>
        <dbReference type="EMBL" id="QEE22022.1"/>
    </source>
</evidence>
<dbReference type="OrthoDB" id="9808544at2"/>
<dbReference type="InterPro" id="IPR036365">
    <property type="entry name" value="PGBD-like_sf"/>
</dbReference>
<dbReference type="Pfam" id="PF13406">
    <property type="entry name" value="SLT_2"/>
    <property type="match status" value="1"/>
</dbReference>
<reference evidence="3 4" key="1">
    <citation type="journal article" date="2015" name="Int. J. Syst. Evol. Microbiol.">
        <title>Youhaiella tibetensis gen. nov., sp. nov., isolated from subsurface sediment.</title>
        <authorList>
            <person name="Wang Y.X."/>
            <person name="Huang F.Q."/>
            <person name="Nogi Y."/>
            <person name="Pang S.J."/>
            <person name="Wang P.K."/>
            <person name="Lv J."/>
        </authorList>
    </citation>
    <scope>NUCLEOTIDE SEQUENCE [LARGE SCALE GENOMIC DNA]</scope>
    <source>
        <strain evidence="4">fig4</strain>
    </source>
</reference>
<gene>
    <name evidence="3" type="ORF">FNA67_18390</name>
</gene>
<dbReference type="Gene3D" id="1.10.8.350">
    <property type="entry name" value="Bacterial muramidase"/>
    <property type="match status" value="1"/>
</dbReference>
<feature type="domain" description="Peptidoglycan binding-like" evidence="1">
    <location>
        <begin position="361"/>
        <end position="409"/>
    </location>
</feature>
<proteinExistence type="predicted"/>
<dbReference type="GO" id="GO:0009253">
    <property type="term" value="P:peptidoglycan catabolic process"/>
    <property type="evidence" value="ECO:0007669"/>
    <property type="project" value="TreeGrafter"/>
</dbReference>
<dbReference type="InterPro" id="IPR011970">
    <property type="entry name" value="MltB_2"/>
</dbReference>
<dbReference type="KEGG" id="yti:FNA67_18390"/>
<dbReference type="InterPro" id="IPR043426">
    <property type="entry name" value="MltB-like"/>
</dbReference>
<dbReference type="SUPFAM" id="SSF53955">
    <property type="entry name" value="Lysozyme-like"/>
    <property type="match status" value="1"/>
</dbReference>
<keyword evidence="4" id="KW-1185">Reference proteome</keyword>
<dbReference type="InterPro" id="IPR031304">
    <property type="entry name" value="SLT_2"/>
</dbReference>
<protein>
    <submittedName>
        <fullName evidence="3">Lytic murein transglycosylase</fullName>
    </submittedName>
</protein>
<dbReference type="NCBIfam" id="TIGR02283">
    <property type="entry name" value="MltB_2"/>
    <property type="match status" value="1"/>
</dbReference>
<organism evidence="3 4">
    <name type="scientific">Paradevosia tibetensis</name>
    <dbReference type="NCBI Taxonomy" id="1447062"/>
    <lineage>
        <taxon>Bacteria</taxon>
        <taxon>Pseudomonadati</taxon>
        <taxon>Pseudomonadota</taxon>
        <taxon>Alphaproteobacteria</taxon>
        <taxon>Hyphomicrobiales</taxon>
        <taxon>Devosiaceae</taxon>
        <taxon>Paradevosia</taxon>
    </lineage>
</organism>
<name>A0A5B9DSJ7_9HYPH</name>
<dbReference type="SUPFAM" id="SSF47090">
    <property type="entry name" value="PGBD-like"/>
    <property type="match status" value="1"/>
</dbReference>
<dbReference type="GO" id="GO:0008933">
    <property type="term" value="F:peptidoglycan lytic transglycosylase activity"/>
    <property type="evidence" value="ECO:0007669"/>
    <property type="project" value="TreeGrafter"/>
</dbReference>
<dbReference type="Gene3D" id="1.10.101.10">
    <property type="entry name" value="PGBD-like superfamily/PGBD"/>
    <property type="match status" value="1"/>
</dbReference>